<name>A0ACC0M216_RHOML</name>
<keyword evidence="2" id="KW-1185">Reference proteome</keyword>
<dbReference type="Proteomes" id="UP001062846">
    <property type="component" value="Chromosome 10"/>
</dbReference>
<proteinExistence type="predicted"/>
<gene>
    <name evidence="1" type="ORF">RHMOL_Rhmol10G0136100</name>
</gene>
<evidence type="ECO:0000313" key="1">
    <source>
        <dbReference type="EMBL" id="KAI8534944.1"/>
    </source>
</evidence>
<accession>A0ACC0M216</accession>
<organism evidence="1 2">
    <name type="scientific">Rhododendron molle</name>
    <name type="common">Chinese azalea</name>
    <name type="synonym">Azalea mollis</name>
    <dbReference type="NCBI Taxonomy" id="49168"/>
    <lineage>
        <taxon>Eukaryota</taxon>
        <taxon>Viridiplantae</taxon>
        <taxon>Streptophyta</taxon>
        <taxon>Embryophyta</taxon>
        <taxon>Tracheophyta</taxon>
        <taxon>Spermatophyta</taxon>
        <taxon>Magnoliopsida</taxon>
        <taxon>eudicotyledons</taxon>
        <taxon>Gunneridae</taxon>
        <taxon>Pentapetalae</taxon>
        <taxon>asterids</taxon>
        <taxon>Ericales</taxon>
        <taxon>Ericaceae</taxon>
        <taxon>Ericoideae</taxon>
        <taxon>Rhodoreae</taxon>
        <taxon>Rhododendron</taxon>
    </lineage>
</organism>
<comment type="caution">
    <text evidence="1">The sequence shown here is derived from an EMBL/GenBank/DDBJ whole genome shotgun (WGS) entry which is preliminary data.</text>
</comment>
<dbReference type="EMBL" id="CM046397">
    <property type="protein sequence ID" value="KAI8534944.1"/>
    <property type="molecule type" value="Genomic_DNA"/>
</dbReference>
<sequence>MPPEGKEIEAEMDKVQCHCGRRAYIRPSWRDNNPGRRFLGCAKHGHMDACSFFMWVDPLMCARSREAISGLLRRTTQLEKEIQLCKQIENKVMAYAVVFLVFFLLWNLFSGKKKKEESSLFQRGSRTHIRRRHGEEVWINDKAKEVHDKITKKIAEQS</sequence>
<protein>
    <submittedName>
        <fullName evidence="1">Uncharacterized protein</fullName>
    </submittedName>
</protein>
<reference evidence="1" key="1">
    <citation type="submission" date="2022-02" db="EMBL/GenBank/DDBJ databases">
        <title>Plant Genome Project.</title>
        <authorList>
            <person name="Zhang R.-G."/>
        </authorList>
    </citation>
    <scope>NUCLEOTIDE SEQUENCE</scope>
    <source>
        <strain evidence="1">AT1</strain>
    </source>
</reference>
<evidence type="ECO:0000313" key="2">
    <source>
        <dbReference type="Proteomes" id="UP001062846"/>
    </source>
</evidence>